<evidence type="ECO:0000256" key="5">
    <source>
        <dbReference type="ARBA" id="ARBA00022989"/>
    </source>
</evidence>
<dbReference type="InterPro" id="IPR020846">
    <property type="entry name" value="MFS_dom"/>
</dbReference>
<reference evidence="9 10" key="1">
    <citation type="journal article" date="2016" name="Genome Announc.">
        <title>Whole-Genome Sequence of Rummeliibacillus stabekisii Strain PP9 Isolated from Antarctic Soil.</title>
        <authorList>
            <person name="da Mota F.F."/>
            <person name="Vollu R.E."/>
            <person name="Jurelevicius D."/>
            <person name="Seldin L."/>
        </authorList>
    </citation>
    <scope>NUCLEOTIDE SEQUENCE [LARGE SCALE GENOMIC DNA]</scope>
    <source>
        <strain evidence="9 10">PP9</strain>
    </source>
</reference>
<feature type="transmembrane region" description="Helical" evidence="7">
    <location>
        <begin position="42"/>
        <end position="62"/>
    </location>
</feature>
<feature type="transmembrane region" description="Helical" evidence="7">
    <location>
        <begin position="226"/>
        <end position="252"/>
    </location>
</feature>
<evidence type="ECO:0000256" key="6">
    <source>
        <dbReference type="ARBA" id="ARBA00023136"/>
    </source>
</evidence>
<dbReference type="GO" id="GO:0005886">
    <property type="term" value="C:plasma membrane"/>
    <property type="evidence" value="ECO:0007669"/>
    <property type="project" value="UniProtKB-SubCell"/>
</dbReference>
<keyword evidence="4 7" id="KW-0812">Transmembrane</keyword>
<evidence type="ECO:0000256" key="4">
    <source>
        <dbReference type="ARBA" id="ARBA00022692"/>
    </source>
</evidence>
<dbReference type="Pfam" id="PF07690">
    <property type="entry name" value="MFS_1"/>
    <property type="match status" value="2"/>
</dbReference>
<keyword evidence="3" id="KW-1003">Cell membrane</keyword>
<comment type="subcellular location">
    <subcellularLocation>
        <location evidence="1">Cell membrane</location>
        <topology evidence="1">Multi-pass membrane protein</topology>
    </subcellularLocation>
</comment>
<reference evidence="10" key="2">
    <citation type="submission" date="2016-03" db="EMBL/GenBank/DDBJ databases">
        <authorList>
            <person name="Ploux O."/>
        </authorList>
    </citation>
    <scope>NUCLEOTIDE SEQUENCE [LARGE SCALE GENOMIC DNA]</scope>
    <source>
        <strain evidence="10">PP9</strain>
    </source>
</reference>
<dbReference type="Proteomes" id="UP000076021">
    <property type="component" value="Chromosome"/>
</dbReference>
<keyword evidence="10" id="KW-1185">Reference proteome</keyword>
<organism evidence="9 10">
    <name type="scientific">Rummeliibacillus stabekisii</name>
    <dbReference type="NCBI Taxonomy" id="241244"/>
    <lineage>
        <taxon>Bacteria</taxon>
        <taxon>Bacillati</taxon>
        <taxon>Bacillota</taxon>
        <taxon>Bacilli</taxon>
        <taxon>Bacillales</taxon>
        <taxon>Caryophanaceae</taxon>
        <taxon>Rummeliibacillus</taxon>
    </lineage>
</organism>
<evidence type="ECO:0000259" key="8">
    <source>
        <dbReference type="PROSITE" id="PS50850"/>
    </source>
</evidence>
<evidence type="ECO:0000313" key="9">
    <source>
        <dbReference type="EMBL" id="AMX00005.1"/>
    </source>
</evidence>
<evidence type="ECO:0000256" key="1">
    <source>
        <dbReference type="ARBA" id="ARBA00004651"/>
    </source>
</evidence>
<feature type="transmembrane region" description="Helical" evidence="7">
    <location>
        <begin position="276"/>
        <end position="295"/>
    </location>
</feature>
<feature type="transmembrane region" description="Helical" evidence="7">
    <location>
        <begin position="307"/>
        <end position="324"/>
    </location>
</feature>
<dbReference type="InterPro" id="IPR005829">
    <property type="entry name" value="Sugar_transporter_CS"/>
</dbReference>
<evidence type="ECO:0000256" key="7">
    <source>
        <dbReference type="SAM" id="Phobius"/>
    </source>
</evidence>
<dbReference type="PROSITE" id="PS00216">
    <property type="entry name" value="SUGAR_TRANSPORT_1"/>
    <property type="match status" value="1"/>
</dbReference>
<feature type="domain" description="Major facilitator superfamily (MFS) profile" evidence="8">
    <location>
        <begin position="1"/>
        <end position="418"/>
    </location>
</feature>
<dbReference type="RefSeq" id="WP_066789932.1">
    <property type="nucleotide sequence ID" value="NZ_CP014806.1"/>
</dbReference>
<feature type="transmembrane region" description="Helical" evidence="7">
    <location>
        <begin position="12"/>
        <end position="36"/>
    </location>
</feature>
<dbReference type="OrthoDB" id="9793283at2"/>
<proteinExistence type="predicted"/>
<feature type="transmembrane region" description="Helical" evidence="7">
    <location>
        <begin position="139"/>
        <end position="161"/>
    </location>
</feature>
<dbReference type="PANTHER" id="PTHR23517">
    <property type="entry name" value="RESISTANCE PROTEIN MDTM, PUTATIVE-RELATED-RELATED"/>
    <property type="match status" value="1"/>
</dbReference>
<dbReference type="PROSITE" id="PS50850">
    <property type="entry name" value="MFS"/>
    <property type="match status" value="1"/>
</dbReference>
<gene>
    <name evidence="9" type="ORF">ATY39_11575</name>
</gene>
<dbReference type="GO" id="GO:0022857">
    <property type="term" value="F:transmembrane transporter activity"/>
    <property type="evidence" value="ECO:0007669"/>
    <property type="project" value="InterPro"/>
</dbReference>
<keyword evidence="6 7" id="KW-0472">Membrane</keyword>
<feature type="transmembrane region" description="Helical" evidence="7">
    <location>
        <begin position="74"/>
        <end position="92"/>
    </location>
</feature>
<dbReference type="InterPro" id="IPR036259">
    <property type="entry name" value="MFS_trans_sf"/>
</dbReference>
<dbReference type="Gene3D" id="1.20.1250.20">
    <property type="entry name" value="MFS general substrate transporter like domains"/>
    <property type="match status" value="2"/>
</dbReference>
<keyword evidence="2" id="KW-0813">Transport</keyword>
<protein>
    <submittedName>
        <fullName evidence="9">MFS transporter</fullName>
    </submittedName>
</protein>
<keyword evidence="5 7" id="KW-1133">Transmembrane helix</keyword>
<dbReference type="InterPro" id="IPR011701">
    <property type="entry name" value="MFS"/>
</dbReference>
<dbReference type="PANTHER" id="PTHR23517:SF3">
    <property type="entry name" value="INTEGRAL MEMBRANE TRANSPORT PROTEIN"/>
    <property type="match status" value="1"/>
</dbReference>
<accession>A0A143HE39</accession>
<dbReference type="SUPFAM" id="SSF103473">
    <property type="entry name" value="MFS general substrate transporter"/>
    <property type="match status" value="1"/>
</dbReference>
<dbReference type="KEGG" id="rst:ATY39_11575"/>
<evidence type="ECO:0000313" key="10">
    <source>
        <dbReference type="Proteomes" id="UP000076021"/>
    </source>
</evidence>
<feature type="transmembrane region" description="Helical" evidence="7">
    <location>
        <begin position="398"/>
        <end position="417"/>
    </location>
</feature>
<dbReference type="EMBL" id="CP014806">
    <property type="protein sequence ID" value="AMX00005.1"/>
    <property type="molecule type" value="Genomic_DNA"/>
</dbReference>
<dbReference type="InterPro" id="IPR050171">
    <property type="entry name" value="MFS_Transporters"/>
</dbReference>
<dbReference type="AlphaFoldDB" id="A0A143HE39"/>
<feature type="transmembrane region" description="Helical" evidence="7">
    <location>
        <begin position="98"/>
        <end position="118"/>
    </location>
</feature>
<evidence type="ECO:0000256" key="3">
    <source>
        <dbReference type="ARBA" id="ARBA00022475"/>
    </source>
</evidence>
<evidence type="ECO:0000256" key="2">
    <source>
        <dbReference type="ARBA" id="ARBA00022448"/>
    </source>
</evidence>
<feature type="transmembrane region" description="Helical" evidence="7">
    <location>
        <begin position="167"/>
        <end position="186"/>
    </location>
</feature>
<name>A0A143HE39_9BACL</name>
<sequence length="428" mass="48022">MKWKDWDRNLKVRLYGEFLTNMLLWMFLPYMAIYFSDRLGKGLAGILLIVSQLVGVFTNLIGGYCADKFGRKRMMFISMFGQGLAFIAFALANSPWLQSAMLSFICFSMLGFFGSFYMPASHAMVADVVPEKHRSEVFAVFYTAINISVVIGPILGGIFFFDHRFGLLITSAAASFFVAFLIYAFIRETTPASLEGSSTSNEQASGWLTVIKEQLKDYQVIIKDKVFLLFIIGGIFAAQAFMQMDLLLAVYMKEMVPVQNLFSFGDWSLKASGEKAFGWVVAENGLLVALFTVFISKWMTKYKERNVFIMSSCLYGLAMLIFGYTASIWVIILGMFVFTTAELIVVGIQDSFIAKISPEHMRGQYFAAGSLRFTIGRALAPIAIPLSAWIGYTWTFNLLAFSTLIGAFAYLLTFQLSGKVKQPMSYKE</sequence>
<dbReference type="CDD" id="cd17329">
    <property type="entry name" value="MFS_MdtH_MDR_like"/>
    <property type="match status" value="1"/>
</dbReference>